<keyword evidence="8 12" id="KW-1133">Transmembrane helix</keyword>
<feature type="transmembrane region" description="Helical" evidence="12">
    <location>
        <begin position="94"/>
        <end position="112"/>
    </location>
</feature>
<dbReference type="Pfam" id="PF01435">
    <property type="entry name" value="Peptidase_M48"/>
    <property type="match status" value="1"/>
</dbReference>
<comment type="cofactor">
    <cofactor evidence="11">
        <name>Zn(2+)</name>
        <dbReference type="ChEBI" id="CHEBI:29105"/>
    </cofactor>
    <text evidence="11">Binds 1 zinc ion per subunit.</text>
</comment>
<dbReference type="Gene3D" id="3.30.2010.10">
    <property type="entry name" value="Metalloproteases ('zincins'), catalytic domain"/>
    <property type="match status" value="1"/>
</dbReference>
<keyword evidence="4 12" id="KW-0812">Transmembrane</keyword>
<reference evidence="15" key="1">
    <citation type="journal article" date="2019" name="Int. J. Syst. Evol. Microbiol.">
        <title>The Global Catalogue of Microorganisms (GCM) 10K type strain sequencing project: providing services to taxonomists for standard genome sequencing and annotation.</title>
        <authorList>
            <consortium name="The Broad Institute Genomics Platform"/>
            <consortium name="The Broad Institute Genome Sequencing Center for Infectious Disease"/>
            <person name="Wu L."/>
            <person name="Ma J."/>
        </authorList>
    </citation>
    <scope>NUCLEOTIDE SEQUENCE [LARGE SCALE GENOMIC DNA]</scope>
    <source>
        <strain evidence="15">JCM 13250</strain>
    </source>
</reference>
<keyword evidence="3 11" id="KW-0645">Protease</keyword>
<feature type="transmembrane region" description="Helical" evidence="12">
    <location>
        <begin position="238"/>
        <end position="263"/>
    </location>
</feature>
<gene>
    <name evidence="14" type="ORF">GCM10009682_38420</name>
</gene>
<sequence length="396" mass="42927">MRQAEPWCPACEWRLDHYEPGRRPGEFGWASVDRWAFRLAYRLTARQFAALAGRAVGRSRATRTRVVLSVVGVGFLAAVVAMLALGLYLVAVDFPSPMIVPGVVLILLAIELRPRLGRLSAADRRLTRTQTPTLFGLIDEVAGAVGGPVPDVVVVSEQVNASAGVVGPGKRVLVLGLPLWAVLPAQHRVALLGHELAHFVNGDVRRLPLVRVATTTLGGLAGLLRFPELDGTVGPVAWLVRGLAWAARSTVLAVHLVLVWIGLRDAQRAEYRADEVAAEVAGSAATVATINDLLAAESIDMLVRRDAPQGGGPDRWRESVAQVRADRADLTTAYRQLSVRDETSLFASHPPTGLRIRMIESRPWETGKVGLTETRSAAIDEELRTLYESVRRDLLG</sequence>
<evidence type="ECO:0000256" key="12">
    <source>
        <dbReference type="SAM" id="Phobius"/>
    </source>
</evidence>
<feature type="transmembrane region" description="Helical" evidence="12">
    <location>
        <begin position="209"/>
        <end position="226"/>
    </location>
</feature>
<evidence type="ECO:0000256" key="6">
    <source>
        <dbReference type="ARBA" id="ARBA00022801"/>
    </source>
</evidence>
<keyword evidence="5" id="KW-0479">Metal-binding</keyword>
<evidence type="ECO:0000313" key="15">
    <source>
        <dbReference type="Proteomes" id="UP001500218"/>
    </source>
</evidence>
<dbReference type="CDD" id="cd07328">
    <property type="entry name" value="M48_Ste24p_like"/>
    <property type="match status" value="1"/>
</dbReference>
<evidence type="ECO:0000256" key="9">
    <source>
        <dbReference type="ARBA" id="ARBA00023049"/>
    </source>
</evidence>
<dbReference type="InterPro" id="IPR050083">
    <property type="entry name" value="HtpX_protease"/>
</dbReference>
<accession>A0ABP4YIJ8</accession>
<keyword evidence="15" id="KW-1185">Reference proteome</keyword>
<evidence type="ECO:0000256" key="8">
    <source>
        <dbReference type="ARBA" id="ARBA00022989"/>
    </source>
</evidence>
<comment type="subcellular location">
    <subcellularLocation>
        <location evidence="1">Cell membrane</location>
        <topology evidence="1">Multi-pass membrane protein</topology>
    </subcellularLocation>
</comment>
<keyword evidence="9 11" id="KW-0482">Metalloprotease</keyword>
<proteinExistence type="inferred from homology"/>
<feature type="domain" description="Peptidase M48" evidence="13">
    <location>
        <begin position="137"/>
        <end position="362"/>
    </location>
</feature>
<evidence type="ECO:0000256" key="1">
    <source>
        <dbReference type="ARBA" id="ARBA00004651"/>
    </source>
</evidence>
<keyword evidence="2" id="KW-1003">Cell membrane</keyword>
<evidence type="ECO:0000256" key="11">
    <source>
        <dbReference type="RuleBase" id="RU003983"/>
    </source>
</evidence>
<evidence type="ECO:0000256" key="5">
    <source>
        <dbReference type="ARBA" id="ARBA00022723"/>
    </source>
</evidence>
<keyword evidence="6 11" id="KW-0378">Hydrolase</keyword>
<evidence type="ECO:0000256" key="2">
    <source>
        <dbReference type="ARBA" id="ARBA00022475"/>
    </source>
</evidence>
<keyword evidence="10 12" id="KW-0472">Membrane</keyword>
<dbReference type="InterPro" id="IPR001915">
    <property type="entry name" value="Peptidase_M48"/>
</dbReference>
<dbReference type="EMBL" id="BAAALT010000123">
    <property type="protein sequence ID" value="GAA1813599.1"/>
    <property type="molecule type" value="Genomic_DNA"/>
</dbReference>
<name>A0ABP4YIJ8_9ACTN</name>
<dbReference type="PANTHER" id="PTHR43221:SF1">
    <property type="entry name" value="PROTEASE HTPX"/>
    <property type="match status" value="1"/>
</dbReference>
<feature type="transmembrane region" description="Helical" evidence="12">
    <location>
        <begin position="66"/>
        <end position="88"/>
    </location>
</feature>
<organism evidence="14 15">
    <name type="scientific">Luedemannella flava</name>
    <dbReference type="NCBI Taxonomy" id="349316"/>
    <lineage>
        <taxon>Bacteria</taxon>
        <taxon>Bacillati</taxon>
        <taxon>Actinomycetota</taxon>
        <taxon>Actinomycetes</taxon>
        <taxon>Micromonosporales</taxon>
        <taxon>Micromonosporaceae</taxon>
        <taxon>Luedemannella</taxon>
    </lineage>
</organism>
<evidence type="ECO:0000313" key="14">
    <source>
        <dbReference type="EMBL" id="GAA1813599.1"/>
    </source>
</evidence>
<dbReference type="PANTHER" id="PTHR43221">
    <property type="entry name" value="PROTEASE HTPX"/>
    <property type="match status" value="1"/>
</dbReference>
<evidence type="ECO:0000256" key="3">
    <source>
        <dbReference type="ARBA" id="ARBA00022670"/>
    </source>
</evidence>
<evidence type="ECO:0000259" key="13">
    <source>
        <dbReference type="Pfam" id="PF01435"/>
    </source>
</evidence>
<protein>
    <recommendedName>
        <fullName evidence="13">Peptidase M48 domain-containing protein</fullName>
    </recommendedName>
</protein>
<comment type="similarity">
    <text evidence="11">Belongs to the peptidase M48 family.</text>
</comment>
<comment type="caution">
    <text evidence="14">The sequence shown here is derived from an EMBL/GenBank/DDBJ whole genome shotgun (WGS) entry which is preliminary data.</text>
</comment>
<evidence type="ECO:0000256" key="4">
    <source>
        <dbReference type="ARBA" id="ARBA00022692"/>
    </source>
</evidence>
<keyword evidence="7 11" id="KW-0862">Zinc</keyword>
<evidence type="ECO:0000256" key="10">
    <source>
        <dbReference type="ARBA" id="ARBA00023136"/>
    </source>
</evidence>
<dbReference type="Proteomes" id="UP001500218">
    <property type="component" value="Unassembled WGS sequence"/>
</dbReference>
<evidence type="ECO:0000256" key="7">
    <source>
        <dbReference type="ARBA" id="ARBA00022833"/>
    </source>
</evidence>